<gene>
    <name evidence="2" type="ORF">K7C98_27365</name>
</gene>
<dbReference type="Proteomes" id="UP001139031">
    <property type="component" value="Unassembled WGS sequence"/>
</dbReference>
<dbReference type="RefSeq" id="WP_224194727.1">
    <property type="nucleotide sequence ID" value="NZ_JAIRAU010000037.1"/>
</dbReference>
<evidence type="ECO:0000313" key="2">
    <source>
        <dbReference type="EMBL" id="MBZ5712974.1"/>
    </source>
</evidence>
<accession>A0ABS7TXQ4</accession>
<evidence type="ECO:0000313" key="3">
    <source>
        <dbReference type="Proteomes" id="UP001139031"/>
    </source>
</evidence>
<feature type="compositionally biased region" description="Low complexity" evidence="1">
    <location>
        <begin position="158"/>
        <end position="187"/>
    </location>
</feature>
<organism evidence="2 3">
    <name type="scientific">Nannocystis pusilla</name>
    <dbReference type="NCBI Taxonomy" id="889268"/>
    <lineage>
        <taxon>Bacteria</taxon>
        <taxon>Pseudomonadati</taxon>
        <taxon>Myxococcota</taxon>
        <taxon>Polyangia</taxon>
        <taxon>Nannocystales</taxon>
        <taxon>Nannocystaceae</taxon>
        <taxon>Nannocystis</taxon>
    </lineage>
</organism>
<sequence length="270" mass="26929">MSPASLSRPLVDMVRSSRLFGGLAAAALLVGCGENKDPLDTIGNVTAGPTGGSSPNPSGSPSGGDPTEGSTESSTETGAPTEGTTTSGGGHGDCDQFLLCVGAVSPESLAETETAYGPEGTCWTTPELTEQCLQACSEGLASFGTLYPDEPACGGSGTSTTSVSTTGPLTSTSEPWTSTSDPWTSTSGDPETTGSPYGNCGWDGGNAYYACGFVGEDPGGTSPIDCPPDVMEGAPCDETTAVNGIGCCMPNGDNYFCSAENTVYLDPCGP</sequence>
<feature type="region of interest" description="Disordered" evidence="1">
    <location>
        <begin position="37"/>
        <end position="90"/>
    </location>
</feature>
<comment type="caution">
    <text evidence="2">The sequence shown here is derived from an EMBL/GenBank/DDBJ whole genome shotgun (WGS) entry which is preliminary data.</text>
</comment>
<name>A0ABS7TXQ4_9BACT</name>
<reference evidence="2" key="1">
    <citation type="submission" date="2021-08" db="EMBL/GenBank/DDBJ databases">
        <authorList>
            <person name="Stevens D.C."/>
        </authorList>
    </citation>
    <scope>NUCLEOTIDE SEQUENCE</scope>
    <source>
        <strain evidence="2">DSM 53165</strain>
    </source>
</reference>
<keyword evidence="3" id="KW-1185">Reference proteome</keyword>
<dbReference type="EMBL" id="JAIRAU010000037">
    <property type="protein sequence ID" value="MBZ5712974.1"/>
    <property type="molecule type" value="Genomic_DNA"/>
</dbReference>
<evidence type="ECO:0000256" key="1">
    <source>
        <dbReference type="SAM" id="MobiDB-lite"/>
    </source>
</evidence>
<feature type="compositionally biased region" description="Low complexity" evidence="1">
    <location>
        <begin position="52"/>
        <end position="85"/>
    </location>
</feature>
<protein>
    <recommendedName>
        <fullName evidence="4">Lipoprotein</fullName>
    </recommendedName>
</protein>
<feature type="region of interest" description="Disordered" evidence="1">
    <location>
        <begin position="153"/>
        <end position="192"/>
    </location>
</feature>
<proteinExistence type="predicted"/>
<evidence type="ECO:0008006" key="4">
    <source>
        <dbReference type="Google" id="ProtNLM"/>
    </source>
</evidence>